<dbReference type="Pfam" id="PF13489">
    <property type="entry name" value="Methyltransf_23"/>
    <property type="match status" value="1"/>
</dbReference>
<keyword evidence="2" id="KW-1185">Reference proteome</keyword>
<name>A0A290Q3A1_9BACT</name>
<keyword evidence="1" id="KW-0808">Transferase</keyword>
<organism evidence="1 2">
    <name type="scientific">Nibricoccus aquaticus</name>
    <dbReference type="NCBI Taxonomy" id="2576891"/>
    <lineage>
        <taxon>Bacteria</taxon>
        <taxon>Pseudomonadati</taxon>
        <taxon>Verrucomicrobiota</taxon>
        <taxon>Opitutia</taxon>
        <taxon>Opitutales</taxon>
        <taxon>Opitutaceae</taxon>
        <taxon>Nibricoccus</taxon>
    </lineage>
</organism>
<accession>A0A290Q3A1</accession>
<dbReference type="InterPro" id="IPR029063">
    <property type="entry name" value="SAM-dependent_MTases_sf"/>
</dbReference>
<dbReference type="SUPFAM" id="SSF53335">
    <property type="entry name" value="S-adenosyl-L-methionine-dependent methyltransferases"/>
    <property type="match status" value="1"/>
</dbReference>
<dbReference type="OrthoDB" id="9816564at2"/>
<dbReference type="RefSeq" id="WP_096054528.1">
    <property type="nucleotide sequence ID" value="NZ_CP023344.1"/>
</dbReference>
<dbReference type="KEGG" id="vbh:CMV30_02335"/>
<dbReference type="GO" id="GO:0032259">
    <property type="term" value="P:methylation"/>
    <property type="evidence" value="ECO:0007669"/>
    <property type="project" value="UniProtKB-KW"/>
</dbReference>
<proteinExistence type="predicted"/>
<dbReference type="Proteomes" id="UP000217265">
    <property type="component" value="Chromosome"/>
</dbReference>
<evidence type="ECO:0000313" key="1">
    <source>
        <dbReference type="EMBL" id="ATC62893.1"/>
    </source>
</evidence>
<sequence length="273" mass="31139">MNPPLCPISGLPMKPLFNAQVLGRHDAAFFHSPESGLIQTPQPHWLSEAYASAITATDVGLVGRNIHNRTHVSWTLSFLGLDKGPYLDLGGGYGLFTRLMRDDGFDFHTTDPYCENIFAKGHEPGPGFTAQAVTAFEVFEHIPDPLTFIKDAFARYQTRNIIFSTLTYGEAPPARDWWYWCFETGQHITFYNRHTLALLAEKVGCHYFSLNDEFHVFTEQPLTRIQKLVLSNRRARKLYDKYTRKRRRRTGLTLPDYEVARTRLRASQAAPAA</sequence>
<reference evidence="1 2" key="1">
    <citation type="submission" date="2017-09" db="EMBL/GenBank/DDBJ databases">
        <title>Complete genome sequence of Verrucomicrobial strain HZ-65, isolated from freshwater.</title>
        <authorList>
            <person name="Choi A."/>
        </authorList>
    </citation>
    <scope>NUCLEOTIDE SEQUENCE [LARGE SCALE GENOMIC DNA]</scope>
    <source>
        <strain evidence="1 2">HZ-65</strain>
    </source>
</reference>
<dbReference type="Gene3D" id="3.40.50.150">
    <property type="entry name" value="Vaccinia Virus protein VP39"/>
    <property type="match status" value="1"/>
</dbReference>
<gene>
    <name evidence="1" type="ORF">CMV30_02335</name>
</gene>
<dbReference type="GO" id="GO:0008168">
    <property type="term" value="F:methyltransferase activity"/>
    <property type="evidence" value="ECO:0007669"/>
    <property type="project" value="UniProtKB-KW"/>
</dbReference>
<dbReference type="AlphaFoldDB" id="A0A290Q3A1"/>
<dbReference type="EMBL" id="CP023344">
    <property type="protein sequence ID" value="ATC62893.1"/>
    <property type="molecule type" value="Genomic_DNA"/>
</dbReference>
<keyword evidence="1" id="KW-0489">Methyltransferase</keyword>
<evidence type="ECO:0000313" key="2">
    <source>
        <dbReference type="Proteomes" id="UP000217265"/>
    </source>
</evidence>
<protein>
    <submittedName>
        <fullName evidence="1">Methyltransferase type 11</fullName>
    </submittedName>
</protein>